<dbReference type="InterPro" id="IPR039537">
    <property type="entry name" value="Retrotran_Ty1/copia-like"/>
</dbReference>
<sequence length="121" mass="13925">MEESTPRPVSKKPVKRLASNTSSRSHTHHNKMGLPTKAVKMKTPLEAWSGVKPSLSNLKKFGRICYTYIPSVKQDKLDQKGEVGVFIGYNEQSKAYRVYQQSNGRVLIRRDIKFLEDEEWN</sequence>
<dbReference type="EMBL" id="PGOL01000205">
    <property type="protein sequence ID" value="PKI74463.1"/>
    <property type="molecule type" value="Genomic_DNA"/>
</dbReference>
<dbReference type="PANTHER" id="PTHR42648">
    <property type="entry name" value="TRANSPOSASE, PUTATIVE-RELATED"/>
    <property type="match status" value="1"/>
</dbReference>
<dbReference type="Proteomes" id="UP000233551">
    <property type="component" value="Unassembled WGS sequence"/>
</dbReference>
<feature type="domain" description="Retroviral polymerase SH3-like" evidence="2">
    <location>
        <begin position="64"/>
        <end position="120"/>
    </location>
</feature>
<reference evidence="3 4" key="1">
    <citation type="submission" date="2017-11" db="EMBL/GenBank/DDBJ databases">
        <title>De-novo sequencing of pomegranate (Punica granatum L.) genome.</title>
        <authorList>
            <person name="Akparov Z."/>
            <person name="Amiraslanov A."/>
            <person name="Hajiyeva S."/>
            <person name="Abbasov M."/>
            <person name="Kaur K."/>
            <person name="Hamwieh A."/>
            <person name="Solovyev V."/>
            <person name="Salamov A."/>
            <person name="Braich B."/>
            <person name="Kosarev P."/>
            <person name="Mahmoud A."/>
            <person name="Hajiyev E."/>
            <person name="Babayeva S."/>
            <person name="Izzatullayeva V."/>
            <person name="Mammadov A."/>
            <person name="Mammadov A."/>
            <person name="Sharifova S."/>
            <person name="Ojaghi J."/>
            <person name="Eynullazada K."/>
            <person name="Bayramov B."/>
            <person name="Abdulazimova A."/>
            <person name="Shahmuradov I."/>
        </authorList>
    </citation>
    <scope>NUCLEOTIDE SEQUENCE [LARGE SCALE GENOMIC DNA]</scope>
    <source>
        <strain evidence="4">cv. AG2017</strain>
        <tissue evidence="3">Leaf</tissue>
    </source>
</reference>
<proteinExistence type="predicted"/>
<protein>
    <recommendedName>
        <fullName evidence="2">Retroviral polymerase SH3-like domain-containing protein</fullName>
    </recommendedName>
</protein>
<accession>A0A2I0L1G9</accession>
<evidence type="ECO:0000259" key="2">
    <source>
        <dbReference type="Pfam" id="PF25597"/>
    </source>
</evidence>
<evidence type="ECO:0000313" key="4">
    <source>
        <dbReference type="Proteomes" id="UP000233551"/>
    </source>
</evidence>
<dbReference type="AlphaFoldDB" id="A0A2I0L1G9"/>
<dbReference type="PANTHER" id="PTHR42648:SF18">
    <property type="entry name" value="RETROTRANSPOSON, UNCLASSIFIED-LIKE PROTEIN"/>
    <property type="match status" value="1"/>
</dbReference>
<gene>
    <name evidence="3" type="ORF">CRG98_005145</name>
</gene>
<dbReference type="STRING" id="22663.A0A2I0L1G9"/>
<feature type="region of interest" description="Disordered" evidence="1">
    <location>
        <begin position="1"/>
        <end position="38"/>
    </location>
</feature>
<dbReference type="Pfam" id="PF25597">
    <property type="entry name" value="SH3_retrovirus"/>
    <property type="match status" value="1"/>
</dbReference>
<keyword evidence="4" id="KW-1185">Reference proteome</keyword>
<evidence type="ECO:0000256" key="1">
    <source>
        <dbReference type="SAM" id="MobiDB-lite"/>
    </source>
</evidence>
<organism evidence="3 4">
    <name type="scientific">Punica granatum</name>
    <name type="common">Pomegranate</name>
    <dbReference type="NCBI Taxonomy" id="22663"/>
    <lineage>
        <taxon>Eukaryota</taxon>
        <taxon>Viridiplantae</taxon>
        <taxon>Streptophyta</taxon>
        <taxon>Embryophyta</taxon>
        <taxon>Tracheophyta</taxon>
        <taxon>Spermatophyta</taxon>
        <taxon>Magnoliopsida</taxon>
        <taxon>eudicotyledons</taxon>
        <taxon>Gunneridae</taxon>
        <taxon>Pentapetalae</taxon>
        <taxon>rosids</taxon>
        <taxon>malvids</taxon>
        <taxon>Myrtales</taxon>
        <taxon>Lythraceae</taxon>
        <taxon>Punica</taxon>
    </lineage>
</organism>
<evidence type="ECO:0000313" key="3">
    <source>
        <dbReference type="EMBL" id="PKI74463.1"/>
    </source>
</evidence>
<dbReference type="InterPro" id="IPR057670">
    <property type="entry name" value="SH3_retrovirus"/>
</dbReference>
<comment type="caution">
    <text evidence="3">The sequence shown here is derived from an EMBL/GenBank/DDBJ whole genome shotgun (WGS) entry which is preliminary data.</text>
</comment>
<name>A0A2I0L1G9_PUNGR</name>